<evidence type="ECO:0008006" key="3">
    <source>
        <dbReference type="Google" id="ProtNLM"/>
    </source>
</evidence>
<dbReference type="AlphaFoldDB" id="A0A0X8JLU1"/>
<organism evidence="1 2">
    <name type="scientific">Desulfovibrio fairfieldensis</name>
    <dbReference type="NCBI Taxonomy" id="44742"/>
    <lineage>
        <taxon>Bacteria</taxon>
        <taxon>Pseudomonadati</taxon>
        <taxon>Thermodesulfobacteriota</taxon>
        <taxon>Desulfovibrionia</taxon>
        <taxon>Desulfovibrionales</taxon>
        <taxon>Desulfovibrionaceae</taxon>
        <taxon>Desulfovibrio</taxon>
    </lineage>
</organism>
<protein>
    <recommendedName>
        <fullName evidence="3">Sulfotransferase domain-containing protein</fullName>
    </recommendedName>
</protein>
<dbReference type="KEGG" id="dfi:AXF13_13925"/>
<gene>
    <name evidence="1" type="ORF">AXF13_13925</name>
</gene>
<name>A0A0X8JLU1_9BACT</name>
<evidence type="ECO:0000313" key="1">
    <source>
        <dbReference type="EMBL" id="AMD91132.1"/>
    </source>
</evidence>
<reference evidence="2" key="1">
    <citation type="submission" date="2016-02" db="EMBL/GenBank/DDBJ databases">
        <authorList>
            <person name="Holder M.E."/>
            <person name="Ajami N.J."/>
            <person name="Petrosino J.F."/>
        </authorList>
    </citation>
    <scope>NUCLEOTIDE SEQUENCE [LARGE SCALE GENOMIC DNA]</scope>
    <source>
        <strain evidence="2">CCUG 45958</strain>
    </source>
</reference>
<evidence type="ECO:0000313" key="2">
    <source>
        <dbReference type="Proteomes" id="UP000069241"/>
    </source>
</evidence>
<dbReference type="EMBL" id="CP014229">
    <property type="protein sequence ID" value="AMD91132.1"/>
    <property type="molecule type" value="Genomic_DNA"/>
</dbReference>
<keyword evidence="2" id="KW-1185">Reference proteome</keyword>
<dbReference type="RefSeq" id="WP_062254145.1">
    <property type="nucleotide sequence ID" value="NZ_CP014229.1"/>
</dbReference>
<dbReference type="Proteomes" id="UP000069241">
    <property type="component" value="Chromosome"/>
</dbReference>
<accession>A0A0X8JLU1</accession>
<dbReference type="InterPro" id="IPR027417">
    <property type="entry name" value="P-loop_NTPase"/>
</dbReference>
<dbReference type="STRING" id="44742.AXF13_13925"/>
<dbReference type="SUPFAM" id="SSF52540">
    <property type="entry name" value="P-loop containing nucleoside triphosphate hydrolases"/>
    <property type="match status" value="1"/>
</dbReference>
<proteinExistence type="predicted"/>
<dbReference type="Gene3D" id="3.40.50.300">
    <property type="entry name" value="P-loop containing nucleotide triphosphate hydrolases"/>
    <property type="match status" value="1"/>
</dbReference>
<sequence length="172" mass="19921">MNLPPILICTLPKSGSVFLAKKIGASLNLAWKYIDTADFPYSQYDAGKLFDFVNTGGIAQAHLQPSIVNIAALCLSVRKMILNIRDPRNALISWIHYMDHINRQIEGKPSSVRFSPQTAPYISASWTSSGFSEKFEICYKFFYRECIVWLIQWFKFLNIDFKRERERERESL</sequence>